<evidence type="ECO:0000313" key="1">
    <source>
        <dbReference type="EMBL" id="KAJ7037913.1"/>
    </source>
</evidence>
<protein>
    <recommendedName>
        <fullName evidence="3">CENP-V/GFA domain-containing protein</fullName>
    </recommendedName>
</protein>
<evidence type="ECO:0008006" key="3">
    <source>
        <dbReference type="Google" id="ProtNLM"/>
    </source>
</evidence>
<dbReference type="EMBL" id="JARJCM010000034">
    <property type="protein sequence ID" value="KAJ7037913.1"/>
    <property type="molecule type" value="Genomic_DNA"/>
</dbReference>
<comment type="caution">
    <text evidence="1">The sequence shown here is derived from an EMBL/GenBank/DDBJ whole genome shotgun (WGS) entry which is preliminary data.</text>
</comment>
<reference evidence="1" key="1">
    <citation type="submission" date="2023-03" db="EMBL/GenBank/DDBJ databases">
        <title>Massive genome expansion in bonnet fungi (Mycena s.s.) driven by repeated elements and novel gene families across ecological guilds.</title>
        <authorList>
            <consortium name="Lawrence Berkeley National Laboratory"/>
            <person name="Harder C.B."/>
            <person name="Miyauchi S."/>
            <person name="Viragh M."/>
            <person name="Kuo A."/>
            <person name="Thoen E."/>
            <person name="Andreopoulos B."/>
            <person name="Lu D."/>
            <person name="Skrede I."/>
            <person name="Drula E."/>
            <person name="Henrissat B."/>
            <person name="Morin E."/>
            <person name="Kohler A."/>
            <person name="Barry K."/>
            <person name="LaButti K."/>
            <person name="Morin E."/>
            <person name="Salamov A."/>
            <person name="Lipzen A."/>
            <person name="Mereny Z."/>
            <person name="Hegedus B."/>
            <person name="Baldrian P."/>
            <person name="Stursova M."/>
            <person name="Weitz H."/>
            <person name="Taylor A."/>
            <person name="Grigoriev I.V."/>
            <person name="Nagy L.G."/>
            <person name="Martin F."/>
            <person name="Kauserud H."/>
        </authorList>
    </citation>
    <scope>NUCLEOTIDE SEQUENCE</scope>
    <source>
        <strain evidence="1">CBHHK200</strain>
    </source>
</reference>
<dbReference type="AlphaFoldDB" id="A0AAD6X3R6"/>
<gene>
    <name evidence="1" type="ORF">C8F04DRAFT_1393275</name>
</gene>
<proteinExistence type="predicted"/>
<accession>A0AAD6X3R6</accession>
<dbReference type="InterPro" id="IPR011057">
    <property type="entry name" value="Mss4-like_sf"/>
</dbReference>
<organism evidence="1 2">
    <name type="scientific">Mycena alexandri</name>
    <dbReference type="NCBI Taxonomy" id="1745969"/>
    <lineage>
        <taxon>Eukaryota</taxon>
        <taxon>Fungi</taxon>
        <taxon>Dikarya</taxon>
        <taxon>Basidiomycota</taxon>
        <taxon>Agaricomycotina</taxon>
        <taxon>Agaricomycetes</taxon>
        <taxon>Agaricomycetidae</taxon>
        <taxon>Agaricales</taxon>
        <taxon>Marasmiineae</taxon>
        <taxon>Mycenaceae</taxon>
        <taxon>Mycena</taxon>
    </lineage>
</organism>
<keyword evidence="2" id="KW-1185">Reference proteome</keyword>
<dbReference type="SUPFAM" id="SSF51316">
    <property type="entry name" value="Mss4-like"/>
    <property type="match status" value="1"/>
</dbReference>
<evidence type="ECO:0000313" key="2">
    <source>
        <dbReference type="Proteomes" id="UP001218188"/>
    </source>
</evidence>
<sequence length="128" mass="14184">MRKVSNNTPFVHRSPRDDHQFCPLCGTSIFCETADEGISVNIGVLWAYPLTKDVTVHTKTSLIEYTFGPKQVVHGFCGTCAVPVWEHFLSPAAAHTMGINVRAIADFDFARLPTRVHNGKATPPQYQV</sequence>
<name>A0AAD6X3R6_9AGAR</name>
<dbReference type="Gene3D" id="2.170.150.70">
    <property type="match status" value="1"/>
</dbReference>
<dbReference type="Proteomes" id="UP001218188">
    <property type="component" value="Unassembled WGS sequence"/>
</dbReference>